<dbReference type="GeneID" id="32308078"/>
<accession>A0AAC9D0E4</accession>
<proteinExistence type="predicted"/>
<dbReference type="SUPFAM" id="SSF53448">
    <property type="entry name" value="Nucleotide-diphospho-sugar transferases"/>
    <property type="match status" value="1"/>
</dbReference>
<dbReference type="Proteomes" id="UP000093276">
    <property type="component" value="Chromosome"/>
</dbReference>
<dbReference type="InterPro" id="IPR029044">
    <property type="entry name" value="Nucleotide-diphossugar_trans"/>
</dbReference>
<sequence length="342" mass="39691">MRKGENLSKDVILPELDSHHRVIIPLYIPDEESYYKDAFIIFTYCLLSIQKTSITKIKISVISDGCCDAINTKLLQLQRDNLIDELIIEKNNVGKINSILKALRTAPERLITITDGDVLFCNNWETEILEVFKAFPQAGAVCPVPVFRKQLNLTANIWFKYFFSKKLYFRTVKNPDAMEKFAQSLGWSSLEDRFKDSICTLKAKNGTIAVLGCSHFVATYKREVFDVIPKTNSVYKLGGDSEYLYLDLPVVKMGGYRLSTNENLAYHLGNHLESWMVEKFNDLKEITEKKVENLHLKELSRGPISYLFTEKIFRKLFYSKQFYNYALRKKGISKEKLKTFWY</sequence>
<reference evidence="2 4" key="1">
    <citation type="submission" date="2016-08" db="EMBL/GenBank/DDBJ databases">
        <title>Complete genome sequence of Flavobacterium johnsoniae strain GSE09, a volatile-producing biocontrol agent isolated from cucumber (Cucumis sativus).</title>
        <authorList>
            <person name="Jeong J.-J."/>
            <person name="Oh J.Y."/>
            <person name="Jim Y.J."/>
            <person name="Sang M.K."/>
            <person name="Kim K.D."/>
        </authorList>
    </citation>
    <scope>NUCLEOTIDE SEQUENCE [LARGE SCALE GENOMIC DNA]</scope>
    <source>
        <strain evidence="2 4">GSE09</strain>
    </source>
</reference>
<evidence type="ECO:0000313" key="2">
    <source>
        <dbReference type="EMBL" id="AOC95315.1"/>
    </source>
</evidence>
<name>A0AAC9D0E4_9FLAO</name>
<dbReference type="InterPro" id="IPR001173">
    <property type="entry name" value="Glyco_trans_2-like"/>
</dbReference>
<dbReference type="Pfam" id="PF00535">
    <property type="entry name" value="Glycos_transf_2"/>
    <property type="match status" value="1"/>
</dbReference>
<dbReference type="AlphaFoldDB" id="A0AAC9D0E4"/>
<feature type="domain" description="Glycosyltransferase 2-like" evidence="1">
    <location>
        <begin position="45"/>
        <end position="178"/>
    </location>
</feature>
<dbReference type="KEGG" id="fjg:BB050_02199"/>
<keyword evidence="3" id="KW-0808">Transferase</keyword>
<protein>
    <submittedName>
        <fullName evidence="3">Glycosyl transferase family 2</fullName>
    </submittedName>
    <submittedName>
        <fullName evidence="2">N-glycosyltransferase</fullName>
    </submittedName>
</protein>
<evidence type="ECO:0000313" key="5">
    <source>
        <dbReference type="Proteomes" id="UP000199307"/>
    </source>
</evidence>
<organism evidence="2 4">
    <name type="scientific">Flavobacterium anhuiense</name>
    <dbReference type="NCBI Taxonomy" id="459526"/>
    <lineage>
        <taxon>Bacteria</taxon>
        <taxon>Pseudomonadati</taxon>
        <taxon>Bacteroidota</taxon>
        <taxon>Flavobacteriia</taxon>
        <taxon>Flavobacteriales</taxon>
        <taxon>Flavobacteriaceae</taxon>
        <taxon>Flavobacterium</taxon>
    </lineage>
</organism>
<evidence type="ECO:0000313" key="4">
    <source>
        <dbReference type="Proteomes" id="UP000093276"/>
    </source>
</evidence>
<dbReference type="EMBL" id="CP016907">
    <property type="protein sequence ID" value="AOC95315.1"/>
    <property type="molecule type" value="Genomic_DNA"/>
</dbReference>
<dbReference type="GO" id="GO:0016740">
    <property type="term" value="F:transferase activity"/>
    <property type="evidence" value="ECO:0007669"/>
    <property type="project" value="UniProtKB-KW"/>
</dbReference>
<evidence type="ECO:0000259" key="1">
    <source>
        <dbReference type="Pfam" id="PF00535"/>
    </source>
</evidence>
<dbReference type="Proteomes" id="UP000199307">
    <property type="component" value="Unassembled WGS sequence"/>
</dbReference>
<dbReference type="EMBL" id="FMVC01000006">
    <property type="protein sequence ID" value="SCY85273.1"/>
    <property type="molecule type" value="Genomic_DNA"/>
</dbReference>
<reference evidence="3 5" key="2">
    <citation type="submission" date="2016-10" db="EMBL/GenBank/DDBJ databases">
        <authorList>
            <person name="Varghese N."/>
            <person name="Submissions S."/>
        </authorList>
    </citation>
    <scope>NUCLEOTIDE SEQUENCE [LARGE SCALE GENOMIC DNA]</scope>
    <source>
        <strain evidence="3 5">CGMCC 1.6859</strain>
    </source>
</reference>
<dbReference type="RefSeq" id="WP_066033575.1">
    <property type="nucleotide sequence ID" value="NZ_CP016907.1"/>
</dbReference>
<keyword evidence="5" id="KW-1185">Reference proteome</keyword>
<dbReference type="Gene3D" id="3.90.550.10">
    <property type="entry name" value="Spore Coat Polysaccharide Biosynthesis Protein SpsA, Chain A"/>
    <property type="match status" value="1"/>
</dbReference>
<gene>
    <name evidence="2" type="ORF">BB050_02199</name>
    <name evidence="3" type="ORF">SAMN02927916_3645</name>
</gene>
<evidence type="ECO:0000313" key="3">
    <source>
        <dbReference type="EMBL" id="SCY85273.1"/>
    </source>
</evidence>